<proteinExistence type="inferred from homology"/>
<accession>A0A9F2R1G8</accession>
<organism evidence="4 5">
    <name type="scientific">Python bivittatus</name>
    <name type="common">Burmese python</name>
    <name type="synonym">Python molurus bivittatus</name>
    <dbReference type="NCBI Taxonomy" id="176946"/>
    <lineage>
        <taxon>Eukaryota</taxon>
        <taxon>Metazoa</taxon>
        <taxon>Chordata</taxon>
        <taxon>Craniata</taxon>
        <taxon>Vertebrata</taxon>
        <taxon>Euteleostomi</taxon>
        <taxon>Lepidosauria</taxon>
        <taxon>Squamata</taxon>
        <taxon>Bifurcata</taxon>
        <taxon>Unidentata</taxon>
        <taxon>Episquamata</taxon>
        <taxon>Toxicofera</taxon>
        <taxon>Serpentes</taxon>
        <taxon>Henophidia</taxon>
        <taxon>Pythonidae</taxon>
        <taxon>Python</taxon>
    </lineage>
</organism>
<gene>
    <name evidence="5" type="primary">LOC103050872</name>
</gene>
<dbReference type="PANTHER" id="PTHR23250">
    <property type="entry name" value="DYSFERLIN-RELATED"/>
    <property type="match status" value="1"/>
</dbReference>
<dbReference type="Pfam" id="PF19193">
    <property type="entry name" value="Tectonin"/>
    <property type="match status" value="1"/>
</dbReference>
<evidence type="ECO:0000313" key="4">
    <source>
        <dbReference type="Proteomes" id="UP000695026"/>
    </source>
</evidence>
<dbReference type="KEGG" id="pbi:103050872"/>
<evidence type="ECO:0000256" key="2">
    <source>
        <dbReference type="ARBA" id="ARBA00038331"/>
    </source>
</evidence>
<evidence type="ECO:0000256" key="3">
    <source>
        <dbReference type="SAM" id="SignalP"/>
    </source>
</evidence>
<evidence type="ECO:0000256" key="1">
    <source>
        <dbReference type="ARBA" id="ARBA00022734"/>
    </source>
</evidence>
<evidence type="ECO:0000313" key="5">
    <source>
        <dbReference type="RefSeq" id="XP_007432938.1"/>
    </source>
</evidence>
<dbReference type="AlphaFoldDB" id="A0A9F2R1G8"/>
<dbReference type="InterPro" id="IPR006624">
    <property type="entry name" value="Beta-propeller_rpt_TECPR"/>
</dbReference>
<keyword evidence="3" id="KW-0732">Signal</keyword>
<dbReference type="PANTHER" id="PTHR23250:SF3">
    <property type="entry name" value="FISH-EGG LECTIN-LIKE ISOFORM X1-RELATED"/>
    <property type="match status" value="1"/>
</dbReference>
<keyword evidence="1" id="KW-0430">Lectin</keyword>
<dbReference type="RefSeq" id="XP_007432938.1">
    <property type="nucleotide sequence ID" value="XM_007432876.2"/>
</dbReference>
<keyword evidence="4" id="KW-1185">Reference proteome</keyword>
<comment type="similarity">
    <text evidence="2">Belongs to the tectonin family.</text>
</comment>
<reference evidence="5" key="1">
    <citation type="submission" date="2025-08" db="UniProtKB">
        <authorList>
            <consortium name="RefSeq"/>
        </authorList>
    </citation>
    <scope>IDENTIFICATION</scope>
    <source>
        <tissue evidence="5">Liver</tissue>
    </source>
</reference>
<dbReference type="OrthoDB" id="166585at2759"/>
<dbReference type="GO" id="GO:0030246">
    <property type="term" value="F:carbohydrate binding"/>
    <property type="evidence" value="ECO:0007669"/>
    <property type="project" value="UniProtKB-KW"/>
</dbReference>
<protein>
    <submittedName>
        <fullName evidence="5">Fish-egg lectin-like</fullName>
    </submittedName>
</protein>
<dbReference type="GeneID" id="103050872"/>
<dbReference type="OMA" id="CTEIPNP"/>
<feature type="chain" id="PRO_5039895388" evidence="3">
    <location>
        <begin position="19"/>
        <end position="255"/>
    </location>
</feature>
<dbReference type="SMART" id="SM00706">
    <property type="entry name" value="TECPR"/>
    <property type="match status" value="4"/>
</dbReference>
<dbReference type="InterPro" id="IPR051513">
    <property type="entry name" value="Tectonin_beta-prop"/>
</dbReference>
<name>A0A9F2R1G8_PYTBI</name>
<sequence length="255" mass="27978">MVMKEILIFLANVVLLKAQVCTEIPNPGTLKQIHAGNGFVVGLEPTGNVFMMNGEDWLYLAGGMKHVTSGVGGIWMVDNSSQIYRMIGGNLERIPGSFNEIDAGGPVLVAGINSEEQATCISSSELNKMVAGSPLHWTDMEGSLKSIACSLNGCWGVTSNNIVNYRHGIQPQRCEGTRWEYITSGYSMVATGSDGRVFALKTGYIYYRDGITANQVTGRKWTKINGIPEKAKYLTYDLNILWLITLDDKILRCQL</sequence>
<dbReference type="Proteomes" id="UP000695026">
    <property type="component" value="Unplaced"/>
</dbReference>
<feature type="signal peptide" evidence="3">
    <location>
        <begin position="1"/>
        <end position="18"/>
    </location>
</feature>